<evidence type="ECO:0000256" key="15">
    <source>
        <dbReference type="ARBA" id="ARBA00023180"/>
    </source>
</evidence>
<keyword evidence="13 19" id="KW-0472">Membrane</keyword>
<keyword evidence="15" id="KW-0325">Glycoprotein</keyword>
<reference evidence="20" key="1">
    <citation type="submission" date="2019-06" db="EMBL/GenBank/DDBJ databases">
        <authorList>
            <consortium name="Wellcome Sanger Institute Data Sharing"/>
        </authorList>
    </citation>
    <scope>NUCLEOTIDE SEQUENCE [LARGE SCALE GENOMIC DNA]</scope>
</reference>
<feature type="region of interest" description="Disordered" evidence="18">
    <location>
        <begin position="1"/>
        <end position="73"/>
    </location>
</feature>
<evidence type="ECO:0000256" key="3">
    <source>
        <dbReference type="ARBA" id="ARBA00022448"/>
    </source>
</evidence>
<comment type="similarity">
    <text evidence="2">Belongs to the X(+)/potassium ATPases subunit beta family.</text>
</comment>
<proteinExistence type="inferred from homology"/>
<keyword evidence="11" id="KW-0915">Sodium</keyword>
<keyword evidence="14" id="KW-1015">Disulfide bond</keyword>
<evidence type="ECO:0000256" key="16">
    <source>
        <dbReference type="ARBA" id="ARBA00023201"/>
    </source>
</evidence>
<keyword evidence="6" id="KW-0740">Sodium/potassium transport</keyword>
<dbReference type="PANTHER" id="PTHR11523:SF47">
    <property type="entry name" value="SODIUM_POTASSIUM-TRANSPORTING ATPASE SUBUNIT BETA-3"/>
    <property type="match status" value="1"/>
</dbReference>
<comment type="subcellular location">
    <subcellularLocation>
        <location evidence="1">Cell membrane</location>
        <topology evidence="1">Single-pass type II membrane protein</topology>
    </subcellularLocation>
</comment>
<dbReference type="Pfam" id="PF00287">
    <property type="entry name" value="Na_K-ATPase"/>
    <property type="match status" value="2"/>
</dbReference>
<keyword evidence="5" id="KW-0633">Potassium transport</keyword>
<keyword evidence="16" id="KW-0739">Sodium transport</keyword>
<keyword evidence="8" id="KW-0630">Potassium</keyword>
<evidence type="ECO:0000256" key="9">
    <source>
        <dbReference type="ARBA" id="ARBA00022968"/>
    </source>
</evidence>
<evidence type="ECO:0000256" key="17">
    <source>
        <dbReference type="ARBA" id="ARBA00041204"/>
    </source>
</evidence>
<dbReference type="GO" id="GO:0030007">
    <property type="term" value="P:intracellular potassium ion homeostasis"/>
    <property type="evidence" value="ECO:0007669"/>
    <property type="project" value="TreeGrafter"/>
</dbReference>
<evidence type="ECO:0000256" key="11">
    <source>
        <dbReference type="ARBA" id="ARBA00023053"/>
    </source>
</evidence>
<reference evidence="20" key="3">
    <citation type="submission" date="2025-09" db="UniProtKB">
        <authorList>
            <consortium name="Ensembl"/>
        </authorList>
    </citation>
    <scope>IDENTIFICATION</scope>
</reference>
<keyword evidence="21" id="KW-1185">Reference proteome</keyword>
<evidence type="ECO:0000256" key="10">
    <source>
        <dbReference type="ARBA" id="ARBA00022989"/>
    </source>
</evidence>
<evidence type="ECO:0000256" key="12">
    <source>
        <dbReference type="ARBA" id="ARBA00023065"/>
    </source>
</evidence>
<keyword evidence="3" id="KW-0813">Transport</keyword>
<evidence type="ECO:0000256" key="14">
    <source>
        <dbReference type="ARBA" id="ARBA00023157"/>
    </source>
</evidence>
<sequence>MSSSAPTQNQEPGQEPDREPGQEPDREPDQKPEQDPGDKKDAAQEEKTEEVKEEKAEEEKKERTEEKKKEVKEVKEPAMGFIYNRRTGEFLGRTASSWGLILLFYLVFYGFLAAMFLLTMWVMLLTLDDNVPKHQDRVPSPGESPRGRSPLHCGWRPRPPRWTLHIMRSDAILAAGLVIRPHAAEISFNRSNPPLKKACQFKRSLLRYCSGLSDTSFGYSDGKPCVLIKMNRVGPLLHPSTRFTSSSLHPLTSLLHLRLSADHRPEGNAPLEMLYFPSDGRIDKMFFPYYGKKAHPDYVQPLVAVKLLLTKEDYNVEQTVECKLEGSDLRNNDDRDKSLGRVIFRVWNSVDQ</sequence>
<keyword evidence="10 19" id="KW-1133">Transmembrane helix</keyword>
<evidence type="ECO:0000256" key="18">
    <source>
        <dbReference type="SAM" id="MobiDB-lite"/>
    </source>
</evidence>
<gene>
    <name evidence="20" type="primary">atp1b3b</name>
</gene>
<evidence type="ECO:0000256" key="7">
    <source>
        <dbReference type="ARBA" id="ARBA00022692"/>
    </source>
</evidence>
<dbReference type="InterPro" id="IPR000402">
    <property type="entry name" value="Na/K_ATPase_sub_beta"/>
</dbReference>
<accession>A0A672GIC4</accession>
<dbReference type="Ensembl" id="ENSSFAT00005018771.1">
    <property type="protein sequence ID" value="ENSSFAP00005018042.1"/>
    <property type="gene ID" value="ENSSFAG00005009422.1"/>
</dbReference>
<dbReference type="Gene3D" id="2.60.40.1660">
    <property type="entry name" value="Na, k-atpase alpha subunit"/>
    <property type="match status" value="1"/>
</dbReference>
<dbReference type="Proteomes" id="UP000472267">
    <property type="component" value="Chromosome 14"/>
</dbReference>
<protein>
    <recommendedName>
        <fullName evidence="17">Sodium/potassium-transporting ATPase subunit beta-3</fullName>
    </recommendedName>
</protein>
<feature type="compositionally biased region" description="Basic and acidic residues" evidence="18">
    <location>
        <begin position="15"/>
        <end position="73"/>
    </location>
</feature>
<evidence type="ECO:0000313" key="20">
    <source>
        <dbReference type="Ensembl" id="ENSSFAP00005018042.1"/>
    </source>
</evidence>
<feature type="transmembrane region" description="Helical" evidence="19">
    <location>
        <begin position="100"/>
        <end position="124"/>
    </location>
</feature>
<dbReference type="GO" id="GO:0006883">
    <property type="term" value="P:intracellular sodium ion homeostasis"/>
    <property type="evidence" value="ECO:0007669"/>
    <property type="project" value="TreeGrafter"/>
</dbReference>
<dbReference type="AlphaFoldDB" id="A0A672GIC4"/>
<dbReference type="GO" id="GO:0036376">
    <property type="term" value="P:sodium ion export across plasma membrane"/>
    <property type="evidence" value="ECO:0007669"/>
    <property type="project" value="TreeGrafter"/>
</dbReference>
<reference evidence="20" key="2">
    <citation type="submission" date="2025-08" db="UniProtKB">
        <authorList>
            <consortium name="Ensembl"/>
        </authorList>
    </citation>
    <scope>IDENTIFICATION</scope>
</reference>
<keyword evidence="7 19" id="KW-0812">Transmembrane</keyword>
<name>A0A672GIC4_SALFA</name>
<dbReference type="PROSITE" id="PS00391">
    <property type="entry name" value="ATPASE_NA_K_BETA_2"/>
    <property type="match status" value="1"/>
</dbReference>
<dbReference type="GO" id="GO:0001671">
    <property type="term" value="F:ATPase activator activity"/>
    <property type="evidence" value="ECO:0007669"/>
    <property type="project" value="TreeGrafter"/>
</dbReference>
<dbReference type="InterPro" id="IPR038702">
    <property type="entry name" value="Na/K_ATPase_sub_beta_sf"/>
</dbReference>
<evidence type="ECO:0000256" key="4">
    <source>
        <dbReference type="ARBA" id="ARBA00022475"/>
    </source>
</evidence>
<dbReference type="PANTHER" id="PTHR11523">
    <property type="entry name" value="SODIUM/POTASSIUM-DEPENDENT ATPASE BETA SUBUNIT"/>
    <property type="match status" value="1"/>
</dbReference>
<evidence type="ECO:0000256" key="6">
    <source>
        <dbReference type="ARBA" id="ARBA00022607"/>
    </source>
</evidence>
<keyword evidence="12" id="KW-0406">Ion transport</keyword>
<evidence type="ECO:0000256" key="2">
    <source>
        <dbReference type="ARBA" id="ARBA00005876"/>
    </source>
</evidence>
<evidence type="ECO:0000256" key="19">
    <source>
        <dbReference type="SAM" id="Phobius"/>
    </source>
</evidence>
<dbReference type="GO" id="GO:0005890">
    <property type="term" value="C:sodium:potassium-exchanging ATPase complex"/>
    <property type="evidence" value="ECO:0007669"/>
    <property type="project" value="InterPro"/>
</dbReference>
<keyword evidence="4" id="KW-1003">Cell membrane</keyword>
<feature type="compositionally biased region" description="Polar residues" evidence="18">
    <location>
        <begin position="1"/>
        <end position="12"/>
    </location>
</feature>
<evidence type="ECO:0000256" key="13">
    <source>
        <dbReference type="ARBA" id="ARBA00023136"/>
    </source>
</evidence>
<evidence type="ECO:0000256" key="8">
    <source>
        <dbReference type="ARBA" id="ARBA00022958"/>
    </source>
</evidence>
<dbReference type="GO" id="GO:1990573">
    <property type="term" value="P:potassium ion import across plasma membrane"/>
    <property type="evidence" value="ECO:0007669"/>
    <property type="project" value="TreeGrafter"/>
</dbReference>
<evidence type="ECO:0000313" key="21">
    <source>
        <dbReference type="Proteomes" id="UP000472267"/>
    </source>
</evidence>
<dbReference type="Gene3D" id="1.20.5.170">
    <property type="match status" value="1"/>
</dbReference>
<evidence type="ECO:0000256" key="1">
    <source>
        <dbReference type="ARBA" id="ARBA00004401"/>
    </source>
</evidence>
<keyword evidence="9" id="KW-0735">Signal-anchor</keyword>
<organism evidence="20 21">
    <name type="scientific">Salarias fasciatus</name>
    <name type="common">Jewelled blenny</name>
    <name type="synonym">Blennius fasciatus</name>
    <dbReference type="NCBI Taxonomy" id="181472"/>
    <lineage>
        <taxon>Eukaryota</taxon>
        <taxon>Metazoa</taxon>
        <taxon>Chordata</taxon>
        <taxon>Craniata</taxon>
        <taxon>Vertebrata</taxon>
        <taxon>Euteleostomi</taxon>
        <taxon>Actinopterygii</taxon>
        <taxon>Neopterygii</taxon>
        <taxon>Teleostei</taxon>
        <taxon>Neoteleostei</taxon>
        <taxon>Acanthomorphata</taxon>
        <taxon>Ovalentaria</taxon>
        <taxon>Blenniimorphae</taxon>
        <taxon>Blenniiformes</taxon>
        <taxon>Blennioidei</taxon>
        <taxon>Blenniidae</taxon>
        <taxon>Salariinae</taxon>
        <taxon>Salarias</taxon>
    </lineage>
</organism>
<evidence type="ECO:0000256" key="5">
    <source>
        <dbReference type="ARBA" id="ARBA00022538"/>
    </source>
</evidence>